<keyword evidence="2" id="KW-1185">Reference proteome</keyword>
<evidence type="ECO:0000313" key="2">
    <source>
        <dbReference type="Proteomes" id="UP000218437"/>
    </source>
</evidence>
<accession>A0A290X4E0</accession>
<gene>
    <name evidence="1" type="ORF">CNX70_09740</name>
</gene>
<dbReference type="RefSeq" id="WP_096238364.1">
    <property type="nucleotide sequence ID" value="NZ_CP023422.1"/>
</dbReference>
<proteinExistence type="predicted"/>
<dbReference type="EMBL" id="CP023422">
    <property type="protein sequence ID" value="ATD63736.1"/>
    <property type="molecule type" value="Genomic_DNA"/>
</dbReference>
<protein>
    <submittedName>
        <fullName evidence="1">Uncharacterized protein</fullName>
    </submittedName>
</protein>
<name>A0A290X4E0_9BURK</name>
<sequence length="115" mass="13109">MLTLNEAQWQALQQGEARQFVSMVCDEFLANRPDMLAQPGREAVLARMQNAYDYAARVGFTSTPHIMRLMYLSADAVRIHDDPLVNGYLRKRGATPEQRLDEIDAIMRNKLQGIN</sequence>
<dbReference type="AlphaFoldDB" id="A0A290X4E0"/>
<organism evidence="1 2">
    <name type="scientific">Janthinobacterium svalbardensis</name>
    <dbReference type="NCBI Taxonomy" id="368607"/>
    <lineage>
        <taxon>Bacteria</taxon>
        <taxon>Pseudomonadati</taxon>
        <taxon>Pseudomonadota</taxon>
        <taxon>Betaproteobacteria</taxon>
        <taxon>Burkholderiales</taxon>
        <taxon>Oxalobacteraceae</taxon>
        <taxon>Janthinobacterium</taxon>
    </lineage>
</organism>
<dbReference type="Proteomes" id="UP000218437">
    <property type="component" value="Chromosome"/>
</dbReference>
<reference evidence="1 2" key="1">
    <citation type="submission" date="2017-09" db="EMBL/GenBank/DDBJ databases">
        <title>Complete genome sequence of Janthinobacterium svalbardensis PAMC 27463.</title>
        <authorList>
            <person name="Cho Y.-J."/>
            <person name="Cho A."/>
            <person name="Kim O.-S."/>
            <person name="Lee J.-I."/>
        </authorList>
    </citation>
    <scope>NUCLEOTIDE SEQUENCE [LARGE SCALE GENOMIC DNA]</scope>
    <source>
        <strain evidence="1 2">PAMC 27463</strain>
    </source>
</reference>
<dbReference type="KEGG" id="jsv:CNX70_09740"/>
<evidence type="ECO:0000313" key="1">
    <source>
        <dbReference type="EMBL" id="ATD63736.1"/>
    </source>
</evidence>